<evidence type="ECO:0000256" key="1">
    <source>
        <dbReference type="SAM" id="MobiDB-lite"/>
    </source>
</evidence>
<organism evidence="2 3">
    <name type="scientific">Yinghuangia aomiensis</name>
    <dbReference type="NCBI Taxonomy" id="676205"/>
    <lineage>
        <taxon>Bacteria</taxon>
        <taxon>Bacillati</taxon>
        <taxon>Actinomycetota</taxon>
        <taxon>Actinomycetes</taxon>
        <taxon>Kitasatosporales</taxon>
        <taxon>Streptomycetaceae</taxon>
        <taxon>Yinghuangia</taxon>
    </lineage>
</organism>
<accession>A0ABP9IH70</accession>
<protein>
    <submittedName>
        <fullName evidence="2">Uncharacterized protein</fullName>
    </submittedName>
</protein>
<name>A0ABP9IH70_9ACTN</name>
<sequence>MYSAGLFRPRPPVISVRNSGDTCRPADGNENLDGTGDGKGRIPGNGNPAEYFRAAADYSAVHTASAHGRSGLPVGVRRVSSTKRSTRGTL</sequence>
<keyword evidence="3" id="KW-1185">Reference proteome</keyword>
<comment type="caution">
    <text evidence="2">The sequence shown here is derived from an EMBL/GenBank/DDBJ whole genome shotgun (WGS) entry which is preliminary data.</text>
</comment>
<evidence type="ECO:0000313" key="3">
    <source>
        <dbReference type="Proteomes" id="UP001500466"/>
    </source>
</evidence>
<proteinExistence type="predicted"/>
<gene>
    <name evidence="2" type="ORF">GCM10023205_84570</name>
</gene>
<evidence type="ECO:0000313" key="2">
    <source>
        <dbReference type="EMBL" id="GAA4997946.1"/>
    </source>
</evidence>
<reference evidence="3" key="1">
    <citation type="journal article" date="2019" name="Int. J. Syst. Evol. Microbiol.">
        <title>The Global Catalogue of Microorganisms (GCM) 10K type strain sequencing project: providing services to taxonomists for standard genome sequencing and annotation.</title>
        <authorList>
            <consortium name="The Broad Institute Genomics Platform"/>
            <consortium name="The Broad Institute Genome Sequencing Center for Infectious Disease"/>
            <person name="Wu L."/>
            <person name="Ma J."/>
        </authorList>
    </citation>
    <scope>NUCLEOTIDE SEQUENCE [LARGE SCALE GENOMIC DNA]</scope>
    <source>
        <strain evidence="3">JCM 17986</strain>
    </source>
</reference>
<feature type="region of interest" description="Disordered" evidence="1">
    <location>
        <begin position="64"/>
        <end position="90"/>
    </location>
</feature>
<feature type="region of interest" description="Disordered" evidence="1">
    <location>
        <begin position="1"/>
        <end position="47"/>
    </location>
</feature>
<dbReference type="EMBL" id="BAABHS010000075">
    <property type="protein sequence ID" value="GAA4997946.1"/>
    <property type="molecule type" value="Genomic_DNA"/>
</dbReference>
<feature type="compositionally biased region" description="Basic residues" evidence="1">
    <location>
        <begin position="80"/>
        <end position="90"/>
    </location>
</feature>
<dbReference type="Proteomes" id="UP001500466">
    <property type="component" value="Unassembled WGS sequence"/>
</dbReference>